<keyword evidence="9 11" id="KW-0325">Glycoprotein</keyword>
<dbReference type="Pfam" id="PF03567">
    <property type="entry name" value="Sulfotransfer_2"/>
    <property type="match status" value="1"/>
</dbReference>
<dbReference type="GO" id="GO:0016051">
    <property type="term" value="P:carbohydrate biosynthetic process"/>
    <property type="evidence" value="ECO:0007669"/>
    <property type="project" value="InterPro"/>
</dbReference>
<gene>
    <name evidence="13" type="ORF">WMY93_013722</name>
</gene>
<dbReference type="AlphaFoldDB" id="A0AAW0P741"/>
<evidence type="ECO:0000313" key="14">
    <source>
        <dbReference type="Proteomes" id="UP001460270"/>
    </source>
</evidence>
<feature type="region of interest" description="Disordered" evidence="12">
    <location>
        <begin position="136"/>
        <end position="155"/>
    </location>
</feature>
<reference evidence="14" key="1">
    <citation type="submission" date="2024-04" db="EMBL/GenBank/DDBJ databases">
        <title>Salinicola lusitanus LLJ914,a marine bacterium isolated from the Okinawa Trough.</title>
        <authorList>
            <person name="Li J."/>
        </authorList>
    </citation>
    <scope>NUCLEOTIDE SEQUENCE [LARGE SCALE GENOMIC DNA]</scope>
</reference>
<evidence type="ECO:0000313" key="13">
    <source>
        <dbReference type="EMBL" id="KAK7913511.1"/>
    </source>
</evidence>
<protein>
    <recommendedName>
        <fullName evidence="11">Carbohydrate sulfotransferase</fullName>
        <ecNumber evidence="11">2.8.2.-</ecNumber>
    </recommendedName>
</protein>
<evidence type="ECO:0000256" key="8">
    <source>
        <dbReference type="ARBA" id="ARBA00023136"/>
    </source>
</evidence>
<keyword evidence="14" id="KW-1185">Reference proteome</keyword>
<evidence type="ECO:0000256" key="5">
    <source>
        <dbReference type="ARBA" id="ARBA00022968"/>
    </source>
</evidence>
<feature type="region of interest" description="Disordered" evidence="12">
    <location>
        <begin position="50"/>
        <end position="71"/>
    </location>
</feature>
<sequence length="435" mass="51316">MLWVMWRMVLGSLFAWRRRWLRSLWFLLLFTVGTLIVFFHQQDLSDTVQQQSPGVKLRSTPRQSRETLSTKDKDVEKLDLITDHLTEEHNASSPIPPMQFPNFERSKQLAKHESTKQAVELLTVTPKSVKTFKTKPQLSRSISVTPSPSSSGGSAENWIKLSRTLEARRELMRNMCAKYKSHTSRTITREHVRMIYVEDRYKLLYCEVPKAGCSNWKRTLMVLAGLASDTRSLSHDTVHYKNHLKKLDSFDYSGIMHRLQTYTKVVFAREPMERLVSAYRDKFENPNKHYHTVYGRPIVAKYRTRPSPEALNTGDGVTFTEFVQYLLDVHRPVGMDIHWNLVDNLCHPCLIDYNFIGKFENMQEESNFLLRIMKAPRNLTLPQFKDRNPKDQKTSSEITEKYFAQVTPWQRQRVYDFYYMDYQMFNYSKPFKDIH</sequence>
<comment type="caution">
    <text evidence="13">The sequence shown here is derived from an EMBL/GenBank/DDBJ whole genome shotgun (WGS) entry which is preliminary data.</text>
</comment>
<dbReference type="EMBL" id="JBBPFD010000009">
    <property type="protein sequence ID" value="KAK7913511.1"/>
    <property type="molecule type" value="Genomic_DNA"/>
</dbReference>
<comment type="similarity">
    <text evidence="2 11">Belongs to the sulfotransferase 2 family.</text>
</comment>
<organism evidence="13 14">
    <name type="scientific">Mugilogobius chulae</name>
    <name type="common">yellowstripe goby</name>
    <dbReference type="NCBI Taxonomy" id="88201"/>
    <lineage>
        <taxon>Eukaryota</taxon>
        <taxon>Metazoa</taxon>
        <taxon>Chordata</taxon>
        <taxon>Craniata</taxon>
        <taxon>Vertebrata</taxon>
        <taxon>Euteleostomi</taxon>
        <taxon>Actinopterygii</taxon>
        <taxon>Neopterygii</taxon>
        <taxon>Teleostei</taxon>
        <taxon>Neoteleostei</taxon>
        <taxon>Acanthomorphata</taxon>
        <taxon>Gobiaria</taxon>
        <taxon>Gobiiformes</taxon>
        <taxon>Gobioidei</taxon>
        <taxon>Gobiidae</taxon>
        <taxon>Gobionellinae</taxon>
        <taxon>Mugilogobius</taxon>
    </lineage>
</organism>
<name>A0AAW0P741_9GOBI</name>
<dbReference type="PANTHER" id="PTHR12137">
    <property type="entry name" value="CARBOHYDRATE SULFOTRANSFERASE"/>
    <property type="match status" value="1"/>
</dbReference>
<keyword evidence="4" id="KW-0812">Transmembrane</keyword>
<keyword evidence="7 11" id="KW-0333">Golgi apparatus</keyword>
<evidence type="ECO:0000256" key="10">
    <source>
        <dbReference type="ARBA" id="ARBA00023277"/>
    </source>
</evidence>
<dbReference type="InterPro" id="IPR005331">
    <property type="entry name" value="Sulfotransferase"/>
</dbReference>
<dbReference type="Proteomes" id="UP001460270">
    <property type="component" value="Unassembled WGS sequence"/>
</dbReference>
<evidence type="ECO:0000256" key="2">
    <source>
        <dbReference type="ARBA" id="ARBA00006339"/>
    </source>
</evidence>
<keyword evidence="10 11" id="KW-0119">Carbohydrate metabolism</keyword>
<evidence type="ECO:0000256" key="1">
    <source>
        <dbReference type="ARBA" id="ARBA00004323"/>
    </source>
</evidence>
<accession>A0AAW0P741</accession>
<evidence type="ECO:0000256" key="11">
    <source>
        <dbReference type="RuleBase" id="RU364020"/>
    </source>
</evidence>
<dbReference type="GO" id="GO:0008146">
    <property type="term" value="F:sulfotransferase activity"/>
    <property type="evidence" value="ECO:0007669"/>
    <property type="project" value="InterPro"/>
</dbReference>
<evidence type="ECO:0000256" key="4">
    <source>
        <dbReference type="ARBA" id="ARBA00022692"/>
    </source>
</evidence>
<keyword evidence="6" id="KW-1133">Transmembrane helix</keyword>
<feature type="compositionally biased region" description="Low complexity" evidence="12">
    <location>
        <begin position="139"/>
        <end position="154"/>
    </location>
</feature>
<dbReference type="GO" id="GO:0030166">
    <property type="term" value="P:proteoglycan biosynthetic process"/>
    <property type="evidence" value="ECO:0007669"/>
    <property type="project" value="TreeGrafter"/>
</dbReference>
<keyword evidence="5 11" id="KW-0735">Signal-anchor</keyword>
<comment type="subcellular location">
    <subcellularLocation>
        <location evidence="1 11">Golgi apparatus membrane</location>
        <topology evidence="1 11">Single-pass type II membrane protein</topology>
    </subcellularLocation>
</comment>
<evidence type="ECO:0000256" key="12">
    <source>
        <dbReference type="SAM" id="MobiDB-lite"/>
    </source>
</evidence>
<dbReference type="EC" id="2.8.2.-" evidence="11"/>
<dbReference type="GO" id="GO:0000139">
    <property type="term" value="C:Golgi membrane"/>
    <property type="evidence" value="ECO:0007669"/>
    <property type="project" value="UniProtKB-SubCell"/>
</dbReference>
<dbReference type="PANTHER" id="PTHR12137:SF7">
    <property type="entry name" value="CARBOHYDRATE SULFOTRANSFERASE 8"/>
    <property type="match status" value="1"/>
</dbReference>
<evidence type="ECO:0000256" key="3">
    <source>
        <dbReference type="ARBA" id="ARBA00022679"/>
    </source>
</evidence>
<keyword evidence="3 11" id="KW-0808">Transferase</keyword>
<evidence type="ECO:0000256" key="6">
    <source>
        <dbReference type="ARBA" id="ARBA00022989"/>
    </source>
</evidence>
<proteinExistence type="inferred from homology"/>
<keyword evidence="8" id="KW-0472">Membrane</keyword>
<evidence type="ECO:0000256" key="9">
    <source>
        <dbReference type="ARBA" id="ARBA00023180"/>
    </source>
</evidence>
<dbReference type="InterPro" id="IPR018011">
    <property type="entry name" value="Carb_sulfotrans_8-10"/>
</dbReference>
<evidence type="ECO:0000256" key="7">
    <source>
        <dbReference type="ARBA" id="ARBA00023034"/>
    </source>
</evidence>